<evidence type="ECO:0000313" key="2">
    <source>
        <dbReference type="EMBL" id="MFD1514980.1"/>
    </source>
</evidence>
<accession>A0ABD6AYH5</accession>
<gene>
    <name evidence="2" type="ORF">ACFSBT_17000</name>
</gene>
<dbReference type="RefSeq" id="WP_250874906.1">
    <property type="nucleotide sequence ID" value="NZ_JALXFV010000008.1"/>
</dbReference>
<comment type="caution">
    <text evidence="2">The sequence shown here is derived from an EMBL/GenBank/DDBJ whole genome shotgun (WGS) entry which is preliminary data.</text>
</comment>
<keyword evidence="3" id="KW-1185">Reference proteome</keyword>
<evidence type="ECO:0000313" key="3">
    <source>
        <dbReference type="Proteomes" id="UP001597187"/>
    </source>
</evidence>
<name>A0ABD6AYH5_9EURY</name>
<dbReference type="Proteomes" id="UP001597187">
    <property type="component" value="Unassembled WGS sequence"/>
</dbReference>
<evidence type="ECO:0000256" key="1">
    <source>
        <dbReference type="SAM" id="MobiDB-lite"/>
    </source>
</evidence>
<sequence length="128" mass="13428">MSDSDIAEEVDIEEVESGGGKIKRIVGALGLLAVLFVVLKLKGRGSSGPDATTDDTSSAVGSVDDDEAGIDTVSTKDDDDDDGLEVKTSSGQGLGGDRFEDLDLVDYLAIFAAALQAARDEYRIRSDR</sequence>
<dbReference type="AlphaFoldDB" id="A0ABD6AYH5"/>
<reference evidence="2 3" key="1">
    <citation type="journal article" date="2019" name="Int. J. Syst. Evol. Microbiol.">
        <title>The Global Catalogue of Microorganisms (GCM) 10K type strain sequencing project: providing services to taxonomists for standard genome sequencing and annotation.</title>
        <authorList>
            <consortium name="The Broad Institute Genomics Platform"/>
            <consortium name="The Broad Institute Genome Sequencing Center for Infectious Disease"/>
            <person name="Wu L."/>
            <person name="Ma J."/>
        </authorList>
    </citation>
    <scope>NUCLEOTIDE SEQUENCE [LARGE SCALE GENOMIC DNA]</scope>
    <source>
        <strain evidence="2 3">CGMCC 1.12563</strain>
    </source>
</reference>
<dbReference type="EMBL" id="JBHUDC010000008">
    <property type="protein sequence ID" value="MFD1514980.1"/>
    <property type="molecule type" value="Genomic_DNA"/>
</dbReference>
<proteinExistence type="predicted"/>
<protein>
    <submittedName>
        <fullName evidence="2">Uncharacterized protein</fullName>
    </submittedName>
</protein>
<organism evidence="2 3">
    <name type="scientific">Halomarina rubra</name>
    <dbReference type="NCBI Taxonomy" id="2071873"/>
    <lineage>
        <taxon>Archaea</taxon>
        <taxon>Methanobacteriati</taxon>
        <taxon>Methanobacteriota</taxon>
        <taxon>Stenosarchaea group</taxon>
        <taxon>Halobacteria</taxon>
        <taxon>Halobacteriales</taxon>
        <taxon>Natronomonadaceae</taxon>
        <taxon>Halomarina</taxon>
    </lineage>
</organism>
<feature type="region of interest" description="Disordered" evidence="1">
    <location>
        <begin position="43"/>
        <end position="93"/>
    </location>
</feature>